<evidence type="ECO:0000256" key="2">
    <source>
        <dbReference type="SAM" id="MobiDB-lite"/>
    </source>
</evidence>
<keyword evidence="1" id="KW-0561">Oxygen transport</keyword>
<dbReference type="Pfam" id="PF00042">
    <property type="entry name" value="Globin"/>
    <property type="match status" value="1"/>
</dbReference>
<feature type="domain" description="Globin" evidence="3">
    <location>
        <begin position="96"/>
        <end position="246"/>
    </location>
</feature>
<dbReference type="PROSITE" id="PS01033">
    <property type="entry name" value="GLOBIN"/>
    <property type="match status" value="1"/>
</dbReference>
<dbReference type="GO" id="GO:0020037">
    <property type="term" value="F:heme binding"/>
    <property type="evidence" value="ECO:0007669"/>
    <property type="project" value="InterPro"/>
</dbReference>
<dbReference type="InterPro" id="IPR044399">
    <property type="entry name" value="Mb-like_M"/>
</dbReference>
<dbReference type="AlphaFoldDB" id="A0A914XC83"/>
<dbReference type="InterPro" id="IPR000971">
    <property type="entry name" value="Globin"/>
</dbReference>
<keyword evidence="4" id="KW-1185">Reference proteome</keyword>
<feature type="region of interest" description="Disordered" evidence="2">
    <location>
        <begin position="261"/>
        <end position="280"/>
    </location>
</feature>
<dbReference type="GO" id="GO:0019825">
    <property type="term" value="F:oxygen binding"/>
    <property type="evidence" value="ECO:0007669"/>
    <property type="project" value="InterPro"/>
</dbReference>
<dbReference type="InterPro" id="IPR009050">
    <property type="entry name" value="Globin-like_sf"/>
</dbReference>
<comment type="similarity">
    <text evidence="1">Belongs to the globin family.</text>
</comment>
<evidence type="ECO:0000259" key="3">
    <source>
        <dbReference type="PROSITE" id="PS01033"/>
    </source>
</evidence>
<reference evidence="5" key="1">
    <citation type="submission" date="2022-11" db="UniProtKB">
        <authorList>
            <consortium name="WormBaseParasite"/>
        </authorList>
    </citation>
    <scope>IDENTIFICATION</scope>
</reference>
<dbReference type="WBParaSite" id="PSAMB.scaffold7805size7076.g30549.t1">
    <property type="protein sequence ID" value="PSAMB.scaffold7805size7076.g30549.t1"/>
    <property type="gene ID" value="PSAMB.scaffold7805size7076.g30549"/>
</dbReference>
<protein>
    <submittedName>
        <fullName evidence="5">Globin family profile domain-containing protein</fullName>
    </submittedName>
</protein>
<dbReference type="PANTHER" id="PTHR47768">
    <property type="entry name" value="GLOBIN RELATED-RELATED"/>
    <property type="match status" value="1"/>
</dbReference>
<dbReference type="InterPro" id="IPR012292">
    <property type="entry name" value="Globin/Proto"/>
</dbReference>
<evidence type="ECO:0000256" key="1">
    <source>
        <dbReference type="RuleBase" id="RU000356"/>
    </source>
</evidence>
<feature type="region of interest" description="Disordered" evidence="2">
    <location>
        <begin position="1"/>
        <end position="94"/>
    </location>
</feature>
<keyword evidence="1" id="KW-0408">Iron</keyword>
<dbReference type="PANTHER" id="PTHR47768:SF2">
    <property type="entry name" value="GLOBIN-RELATED"/>
    <property type="match status" value="1"/>
</dbReference>
<evidence type="ECO:0000313" key="4">
    <source>
        <dbReference type="Proteomes" id="UP000887566"/>
    </source>
</evidence>
<evidence type="ECO:0000313" key="5">
    <source>
        <dbReference type="WBParaSite" id="PSAMB.scaffold7805size7076.g30549.t1"/>
    </source>
</evidence>
<keyword evidence="1" id="KW-0349">Heme</keyword>
<feature type="compositionally biased region" description="Low complexity" evidence="2">
    <location>
        <begin position="30"/>
        <end position="49"/>
    </location>
</feature>
<sequence length="280" mass="31104">MGNNASTSSAPTHPPRKKKSSATSSDGIKSLRSTRSSSTGRASPRSSSTERAASPGGSARPHRLLPETPRRNGSAPSRLSPNSPRPIIDRRSSSAHLTSIQNQLILKSWKRSQRTGLDCVGSKTFMNIFRREPSLKKLFGLEGTAESQLKYDARFRAHASSFTRTIDFVVKNLDDMDGISAHVQDLGRKHVLFQSRGFKPQYWDIFAESLTECAIDWEGGVRCREAMAAWRILIAFVIDQMRLGFDRERALAFEIRKISMRSSSPSPAPPLLMQNNGDDE</sequence>
<proteinExistence type="inferred from homology"/>
<organism evidence="4 5">
    <name type="scientific">Plectus sambesii</name>
    <dbReference type="NCBI Taxonomy" id="2011161"/>
    <lineage>
        <taxon>Eukaryota</taxon>
        <taxon>Metazoa</taxon>
        <taxon>Ecdysozoa</taxon>
        <taxon>Nematoda</taxon>
        <taxon>Chromadorea</taxon>
        <taxon>Plectida</taxon>
        <taxon>Plectina</taxon>
        <taxon>Plectoidea</taxon>
        <taxon>Plectidae</taxon>
        <taxon>Plectus</taxon>
    </lineage>
</organism>
<feature type="compositionally biased region" description="Polar residues" evidence="2">
    <location>
        <begin position="1"/>
        <end position="11"/>
    </location>
</feature>
<keyword evidence="1" id="KW-0479">Metal-binding</keyword>
<dbReference type="GO" id="GO:0005344">
    <property type="term" value="F:oxygen carrier activity"/>
    <property type="evidence" value="ECO:0007669"/>
    <property type="project" value="UniProtKB-KW"/>
</dbReference>
<dbReference type="Gene3D" id="1.10.490.10">
    <property type="entry name" value="Globins"/>
    <property type="match status" value="1"/>
</dbReference>
<dbReference type="InterPro" id="IPR053341">
    <property type="entry name" value="Oxidative_stress_globin-like"/>
</dbReference>
<keyword evidence="1" id="KW-0813">Transport</keyword>
<dbReference type="Proteomes" id="UP000887566">
    <property type="component" value="Unplaced"/>
</dbReference>
<name>A0A914XC83_9BILA</name>
<accession>A0A914XC83</accession>
<dbReference type="SUPFAM" id="SSF46458">
    <property type="entry name" value="Globin-like"/>
    <property type="match status" value="1"/>
</dbReference>
<dbReference type="CDD" id="cd01040">
    <property type="entry name" value="Mb-like"/>
    <property type="match status" value="1"/>
</dbReference>